<proteinExistence type="inferred from homology"/>
<name>A0ABV9S3I5_9PSEU</name>
<dbReference type="SUPFAM" id="SSF48264">
    <property type="entry name" value="Cytochrome P450"/>
    <property type="match status" value="1"/>
</dbReference>
<dbReference type="PANTHER" id="PTHR46696:SF1">
    <property type="entry name" value="CYTOCHROME P450 YJIB-RELATED"/>
    <property type="match status" value="1"/>
</dbReference>
<dbReference type="InterPro" id="IPR036396">
    <property type="entry name" value="Cyt_P450_sf"/>
</dbReference>
<dbReference type="InterPro" id="IPR017972">
    <property type="entry name" value="Cyt_P450_CS"/>
</dbReference>
<keyword evidence="2" id="KW-0479">Metal-binding</keyword>
<dbReference type="RefSeq" id="WP_378057439.1">
    <property type="nucleotide sequence ID" value="NZ_JBHSIS010000007.1"/>
</dbReference>
<dbReference type="PRINTS" id="PR00359">
    <property type="entry name" value="BP450"/>
</dbReference>
<dbReference type="PROSITE" id="PS00086">
    <property type="entry name" value="CYTOCHROME_P450"/>
    <property type="match status" value="1"/>
</dbReference>
<evidence type="ECO:0000256" key="2">
    <source>
        <dbReference type="RuleBase" id="RU000461"/>
    </source>
</evidence>
<dbReference type="EMBL" id="JBHSIS010000007">
    <property type="protein sequence ID" value="MFC4855493.1"/>
    <property type="molecule type" value="Genomic_DNA"/>
</dbReference>
<keyword evidence="2" id="KW-0408">Iron</keyword>
<dbReference type="Gene3D" id="1.10.630.10">
    <property type="entry name" value="Cytochrome P450"/>
    <property type="match status" value="1"/>
</dbReference>
<dbReference type="Pfam" id="PF00067">
    <property type="entry name" value="p450"/>
    <property type="match status" value="1"/>
</dbReference>
<evidence type="ECO:0000313" key="4">
    <source>
        <dbReference type="Proteomes" id="UP001595859"/>
    </source>
</evidence>
<keyword evidence="2" id="KW-0560">Oxidoreductase</keyword>
<dbReference type="InterPro" id="IPR001128">
    <property type="entry name" value="Cyt_P450"/>
</dbReference>
<keyword evidence="2" id="KW-0503">Monooxygenase</keyword>
<dbReference type="Proteomes" id="UP001595859">
    <property type="component" value="Unassembled WGS sequence"/>
</dbReference>
<sequence length="401" mass="45220">MADKCPMHGHDMPFDEEYWHAPFDKYAKFHEQGPVHRVCLPDGIPVWLVTGYTEVYDALRDQRLARHRKYANDDYTNNLPPEGLPQSRLVMEDPPEHTKSRRLVNFGFVPRRMRLLKPKIHELVAGLLDDIEAKGSGGGVVDLMDTFCAPLPITVICDLVGMPEEERVHVREWGELVFSGQLVNPQGIGAAMARALVERRTNPKDDLLTTWAQVTDDDGNLLPPEDLSHMALIMFAAGYDSTMGMLSCSTLELMARPDYAARLATADEDELHKLMEEMFRMYSPTQRGFRRFAREDLEIGGQKISAGDTVFLSIGAADRDPDRFPNANELDFDRSENKHLVFGRGPHACPGAELARIENGIALQELFRRFPGMKLAVPAEDIKWRESTLIRLPLTLPVTIS</sequence>
<organism evidence="3 4">
    <name type="scientific">Actinophytocola glycyrrhizae</name>
    <dbReference type="NCBI Taxonomy" id="2044873"/>
    <lineage>
        <taxon>Bacteria</taxon>
        <taxon>Bacillati</taxon>
        <taxon>Actinomycetota</taxon>
        <taxon>Actinomycetes</taxon>
        <taxon>Pseudonocardiales</taxon>
        <taxon>Pseudonocardiaceae</taxon>
    </lineage>
</organism>
<comment type="caution">
    <text evidence="3">The sequence shown here is derived from an EMBL/GenBank/DDBJ whole genome shotgun (WGS) entry which is preliminary data.</text>
</comment>
<gene>
    <name evidence="3" type="ORF">ACFPCV_18430</name>
</gene>
<dbReference type="InterPro" id="IPR002397">
    <property type="entry name" value="Cyt_P450_B"/>
</dbReference>
<evidence type="ECO:0000256" key="1">
    <source>
        <dbReference type="ARBA" id="ARBA00010617"/>
    </source>
</evidence>
<dbReference type="PANTHER" id="PTHR46696">
    <property type="entry name" value="P450, PUTATIVE (EUROFUNG)-RELATED"/>
    <property type="match status" value="1"/>
</dbReference>
<evidence type="ECO:0000313" key="3">
    <source>
        <dbReference type="EMBL" id="MFC4855493.1"/>
    </source>
</evidence>
<keyword evidence="4" id="KW-1185">Reference proteome</keyword>
<reference evidence="4" key="1">
    <citation type="journal article" date="2019" name="Int. J. Syst. Evol. Microbiol.">
        <title>The Global Catalogue of Microorganisms (GCM) 10K type strain sequencing project: providing services to taxonomists for standard genome sequencing and annotation.</title>
        <authorList>
            <consortium name="The Broad Institute Genomics Platform"/>
            <consortium name="The Broad Institute Genome Sequencing Center for Infectious Disease"/>
            <person name="Wu L."/>
            <person name="Ma J."/>
        </authorList>
    </citation>
    <scope>NUCLEOTIDE SEQUENCE [LARGE SCALE GENOMIC DNA]</scope>
    <source>
        <strain evidence="4">ZS-22-S1</strain>
    </source>
</reference>
<keyword evidence="2" id="KW-0349">Heme</keyword>
<comment type="similarity">
    <text evidence="1 2">Belongs to the cytochrome P450 family.</text>
</comment>
<accession>A0ABV9S3I5</accession>
<protein>
    <submittedName>
        <fullName evidence="3">Cytochrome P450</fullName>
    </submittedName>
</protein>